<feature type="signal peptide" evidence="2">
    <location>
        <begin position="1"/>
        <end position="17"/>
    </location>
</feature>
<proteinExistence type="predicted"/>
<feature type="region of interest" description="Disordered" evidence="1">
    <location>
        <begin position="140"/>
        <end position="163"/>
    </location>
</feature>
<evidence type="ECO:0000313" key="4">
    <source>
        <dbReference type="Proteomes" id="UP000187455"/>
    </source>
</evidence>
<gene>
    <name evidence="3" type="ORF">AYI68_g948</name>
</gene>
<reference evidence="3 4" key="1">
    <citation type="journal article" date="2016" name="Mol. Biol. Evol.">
        <title>Genome-Wide Survey of Gut Fungi (Harpellales) Reveals the First Horizontally Transferred Ubiquitin Gene from a Mosquito Host.</title>
        <authorList>
            <person name="Wang Y."/>
            <person name="White M.M."/>
            <person name="Kvist S."/>
            <person name="Moncalvo J.M."/>
        </authorList>
    </citation>
    <scope>NUCLEOTIDE SEQUENCE [LARGE SCALE GENOMIC DNA]</scope>
    <source>
        <strain evidence="3 4">ALG-7-W6</strain>
    </source>
</reference>
<organism evidence="3 4">
    <name type="scientific">Smittium mucronatum</name>
    <dbReference type="NCBI Taxonomy" id="133383"/>
    <lineage>
        <taxon>Eukaryota</taxon>
        <taxon>Fungi</taxon>
        <taxon>Fungi incertae sedis</taxon>
        <taxon>Zoopagomycota</taxon>
        <taxon>Kickxellomycotina</taxon>
        <taxon>Harpellomycetes</taxon>
        <taxon>Harpellales</taxon>
        <taxon>Legeriomycetaceae</taxon>
        <taxon>Smittium</taxon>
    </lineage>
</organism>
<evidence type="ECO:0000256" key="1">
    <source>
        <dbReference type="SAM" id="MobiDB-lite"/>
    </source>
</evidence>
<keyword evidence="2" id="KW-0732">Signal</keyword>
<accession>A0A1R0H6X8</accession>
<dbReference type="EMBL" id="LSSL01000320">
    <property type="protein sequence ID" value="OLY84876.1"/>
    <property type="molecule type" value="Genomic_DNA"/>
</dbReference>
<dbReference type="OrthoDB" id="1708823at2759"/>
<dbReference type="Proteomes" id="UP000187455">
    <property type="component" value="Unassembled WGS sequence"/>
</dbReference>
<evidence type="ECO:0000313" key="3">
    <source>
        <dbReference type="EMBL" id="OLY84876.1"/>
    </source>
</evidence>
<comment type="caution">
    <text evidence="3">The sequence shown here is derived from an EMBL/GenBank/DDBJ whole genome shotgun (WGS) entry which is preliminary data.</text>
</comment>
<dbReference type="AlphaFoldDB" id="A0A1R0H6X8"/>
<feature type="chain" id="PRO_5012435436" evidence="2">
    <location>
        <begin position="18"/>
        <end position="180"/>
    </location>
</feature>
<sequence length="180" mass="19326">MNAIIILFSIFVNSIAGEGVLQPSYTWMGVPILYIIPNSGCKGKDPRTSPWNWPVAARDCSGNLQACRTSCNNSTRRTQDCFLQCGAIWKCNSEDAPVSYLMVDSVNELPKYTGANITYSGKIPGTNTTAPKDTIVLVKEDSPKINSTKKSGKSETSSSDGHKQGAGLVLAVIALSFMAL</sequence>
<evidence type="ECO:0000256" key="2">
    <source>
        <dbReference type="SAM" id="SignalP"/>
    </source>
</evidence>
<name>A0A1R0H6X8_9FUNG</name>
<keyword evidence="4" id="KW-1185">Reference proteome</keyword>
<protein>
    <submittedName>
        <fullName evidence="3">Uncharacterized protein</fullName>
    </submittedName>
</protein>